<feature type="transmembrane region" description="Helical" evidence="7">
    <location>
        <begin position="338"/>
        <end position="358"/>
    </location>
</feature>
<feature type="transmembrane region" description="Helical" evidence="7">
    <location>
        <begin position="109"/>
        <end position="134"/>
    </location>
</feature>
<feature type="transmembrane region" description="Helical" evidence="7">
    <location>
        <begin position="55"/>
        <end position="72"/>
    </location>
</feature>
<organism evidence="9 10">
    <name type="scientific">Rhizobium daejeonense</name>
    <dbReference type="NCBI Taxonomy" id="240521"/>
    <lineage>
        <taxon>Bacteria</taxon>
        <taxon>Pseudomonadati</taxon>
        <taxon>Pseudomonadota</taxon>
        <taxon>Alphaproteobacteria</taxon>
        <taxon>Hyphomicrobiales</taxon>
        <taxon>Rhizobiaceae</taxon>
        <taxon>Rhizobium/Agrobacterium group</taxon>
        <taxon>Rhizobium</taxon>
    </lineage>
</organism>
<dbReference type="PANTHER" id="PTHR42718:SF47">
    <property type="entry name" value="METHYL VIOLOGEN RESISTANCE PROTEIN SMVA"/>
    <property type="match status" value="1"/>
</dbReference>
<feature type="transmembrane region" description="Helical" evidence="7">
    <location>
        <begin position="307"/>
        <end position="326"/>
    </location>
</feature>
<dbReference type="GO" id="GO:0005886">
    <property type="term" value="C:plasma membrane"/>
    <property type="evidence" value="ECO:0007669"/>
    <property type="project" value="UniProtKB-SubCell"/>
</dbReference>
<dbReference type="PANTHER" id="PTHR42718">
    <property type="entry name" value="MAJOR FACILITATOR SUPERFAMILY MULTIDRUG TRANSPORTER MFSC"/>
    <property type="match status" value="1"/>
</dbReference>
<keyword evidence="6 7" id="KW-0472">Membrane</keyword>
<feature type="transmembrane region" description="Helical" evidence="7">
    <location>
        <begin position="20"/>
        <end position="43"/>
    </location>
</feature>
<protein>
    <submittedName>
        <fullName evidence="9">MFS transporter</fullName>
    </submittedName>
</protein>
<comment type="caution">
    <text evidence="9">The sequence shown here is derived from an EMBL/GenBank/DDBJ whole genome shotgun (WGS) entry which is preliminary data.</text>
</comment>
<gene>
    <name evidence="9" type="ORF">G6N76_03245</name>
</gene>
<dbReference type="PROSITE" id="PS50850">
    <property type="entry name" value="MFS"/>
    <property type="match status" value="1"/>
</dbReference>
<accession>A0A6M1S7M1</accession>
<dbReference type="InterPro" id="IPR020846">
    <property type="entry name" value="MFS_dom"/>
</dbReference>
<dbReference type="GO" id="GO:0022857">
    <property type="term" value="F:transmembrane transporter activity"/>
    <property type="evidence" value="ECO:0007669"/>
    <property type="project" value="InterPro"/>
</dbReference>
<dbReference type="InterPro" id="IPR036259">
    <property type="entry name" value="MFS_trans_sf"/>
</dbReference>
<feature type="transmembrane region" description="Helical" evidence="7">
    <location>
        <begin position="204"/>
        <end position="221"/>
    </location>
</feature>
<dbReference type="Pfam" id="PF07690">
    <property type="entry name" value="MFS_1"/>
    <property type="match status" value="1"/>
</dbReference>
<evidence type="ECO:0000256" key="5">
    <source>
        <dbReference type="ARBA" id="ARBA00022989"/>
    </source>
</evidence>
<dbReference type="EMBL" id="JAAKZH010000001">
    <property type="protein sequence ID" value="NGO62676.1"/>
    <property type="molecule type" value="Genomic_DNA"/>
</dbReference>
<reference evidence="9 10" key="1">
    <citation type="submission" date="2020-02" db="EMBL/GenBank/DDBJ databases">
        <title>Genome sequence of the type strain CCBAU10050 of Rhizobium daejeonense.</title>
        <authorList>
            <person name="Gao J."/>
            <person name="Sun J."/>
        </authorList>
    </citation>
    <scope>NUCLEOTIDE SEQUENCE [LARGE SCALE GENOMIC DNA]</scope>
    <source>
        <strain evidence="9 10">CCBAU10050</strain>
    </source>
</reference>
<evidence type="ECO:0000259" key="8">
    <source>
        <dbReference type="PROSITE" id="PS50850"/>
    </source>
</evidence>
<evidence type="ECO:0000256" key="7">
    <source>
        <dbReference type="SAM" id="Phobius"/>
    </source>
</evidence>
<keyword evidence="5 7" id="KW-1133">Transmembrane helix</keyword>
<dbReference type="Proteomes" id="UP000477849">
    <property type="component" value="Unassembled WGS sequence"/>
</dbReference>
<keyword evidence="10" id="KW-1185">Reference proteome</keyword>
<evidence type="ECO:0000256" key="4">
    <source>
        <dbReference type="ARBA" id="ARBA00022692"/>
    </source>
</evidence>
<feature type="domain" description="Major facilitator superfamily (MFS) profile" evidence="8">
    <location>
        <begin position="18"/>
        <end position="499"/>
    </location>
</feature>
<evidence type="ECO:0000256" key="2">
    <source>
        <dbReference type="ARBA" id="ARBA00022448"/>
    </source>
</evidence>
<evidence type="ECO:0000256" key="3">
    <source>
        <dbReference type="ARBA" id="ARBA00022475"/>
    </source>
</evidence>
<dbReference type="CDD" id="cd17321">
    <property type="entry name" value="MFS_MMR_MDR_like"/>
    <property type="match status" value="1"/>
</dbReference>
<feature type="transmembrane region" description="Helical" evidence="7">
    <location>
        <begin position="408"/>
        <end position="428"/>
    </location>
</feature>
<feature type="transmembrane region" description="Helical" evidence="7">
    <location>
        <begin position="364"/>
        <end position="387"/>
    </location>
</feature>
<feature type="transmembrane region" description="Helical" evidence="7">
    <location>
        <begin position="233"/>
        <end position="250"/>
    </location>
</feature>
<dbReference type="Gene3D" id="1.20.1720.10">
    <property type="entry name" value="Multidrug resistance protein D"/>
    <property type="match status" value="1"/>
</dbReference>
<keyword evidence="3" id="KW-1003">Cell membrane</keyword>
<dbReference type="AlphaFoldDB" id="A0A6M1S7M1"/>
<dbReference type="SUPFAM" id="SSF103473">
    <property type="entry name" value="MFS general substrate transporter"/>
    <property type="match status" value="1"/>
</dbReference>
<feature type="transmembrane region" description="Helical" evidence="7">
    <location>
        <begin position="146"/>
        <end position="169"/>
    </location>
</feature>
<dbReference type="RefSeq" id="WP_163900033.1">
    <property type="nucleotide sequence ID" value="NZ_CP048427.1"/>
</dbReference>
<dbReference type="Gene3D" id="1.20.1250.20">
    <property type="entry name" value="MFS general substrate transporter like domains"/>
    <property type="match status" value="1"/>
</dbReference>
<evidence type="ECO:0000256" key="6">
    <source>
        <dbReference type="ARBA" id="ARBA00023136"/>
    </source>
</evidence>
<feature type="transmembrane region" description="Helical" evidence="7">
    <location>
        <begin position="270"/>
        <end position="291"/>
    </location>
</feature>
<name>A0A6M1S7M1_9HYPH</name>
<feature type="transmembrane region" description="Helical" evidence="7">
    <location>
        <begin position="84"/>
        <end position="103"/>
    </location>
</feature>
<keyword evidence="4 7" id="KW-0812">Transmembrane</keyword>
<proteinExistence type="predicted"/>
<feature type="transmembrane region" description="Helical" evidence="7">
    <location>
        <begin position="175"/>
        <end position="192"/>
    </location>
</feature>
<keyword evidence="2" id="KW-0813">Transport</keyword>
<evidence type="ECO:0000256" key="1">
    <source>
        <dbReference type="ARBA" id="ARBA00004651"/>
    </source>
</evidence>
<feature type="transmembrane region" description="Helical" evidence="7">
    <location>
        <begin position="473"/>
        <end position="495"/>
    </location>
</feature>
<comment type="subcellular location">
    <subcellularLocation>
        <location evidence="1">Cell membrane</location>
        <topology evidence="1">Multi-pass membrane protein</topology>
    </subcellularLocation>
</comment>
<dbReference type="PROSITE" id="PS51257">
    <property type="entry name" value="PROKAR_LIPOPROTEIN"/>
    <property type="match status" value="1"/>
</dbReference>
<evidence type="ECO:0000313" key="10">
    <source>
        <dbReference type="Proteomes" id="UP000477849"/>
    </source>
</evidence>
<evidence type="ECO:0000313" key="9">
    <source>
        <dbReference type="EMBL" id="NGO62676.1"/>
    </source>
</evidence>
<dbReference type="InterPro" id="IPR011701">
    <property type="entry name" value="MFS"/>
</dbReference>
<sequence length="511" mass="53240">MQDRTAIGAIAGRREWIGLYILSIACLIYSMDLSVLFLAMPAITTDLDPSAAELLWINDIYGFMVAGFLVTMGTLGDRIGRRKVLLIGAAAFGVASVFAASSTSAQMLIIARACLGIAGATIAPSTLSLVVNLFSDEKERNRAIGVWGTAFALGGLIGPLIGGVLLQYFHWGSVFLINVPVMLALIIAAPFLLPEYRGDGAGRLDLPSVGLSLATVLPIIYGFKKIATDGMDPIYLVPVAAGLAFGVLFVRRQRRLADPLIDLSLFRIPAFLASLLVNLSGVFFVFGIFLFQNQYLQLVIGLTPLHAALWSGLPGLVFTVMSLQAYHITNRLGSVKTVLIGLLVNAFGAAVMAVAAYHESLFGVLGASALIALGFVPVILTTTGLIVGSAPPERAGAASAISETSAEFGGALGVALLGSLGSVIYRIAMSGADFDGLPADMVEASRSTLAAAVDAARTLGGPPPWLDLARSSFSLGFAASCAAATVALVLLAIVARRVYSLNPVTESAPAH</sequence>